<evidence type="ECO:0000313" key="2">
    <source>
        <dbReference type="EMBL" id="KAF6233793.1"/>
    </source>
</evidence>
<accession>A0A8H6FS82</accession>
<evidence type="ECO:0000256" key="1">
    <source>
        <dbReference type="SAM" id="SignalP"/>
    </source>
</evidence>
<feature type="signal peptide" evidence="1">
    <location>
        <begin position="1"/>
        <end position="27"/>
    </location>
</feature>
<name>A0A8H6FS82_9LECA</name>
<organism evidence="2 3">
    <name type="scientific">Letharia columbiana</name>
    <dbReference type="NCBI Taxonomy" id="112416"/>
    <lineage>
        <taxon>Eukaryota</taxon>
        <taxon>Fungi</taxon>
        <taxon>Dikarya</taxon>
        <taxon>Ascomycota</taxon>
        <taxon>Pezizomycotina</taxon>
        <taxon>Lecanoromycetes</taxon>
        <taxon>OSLEUM clade</taxon>
        <taxon>Lecanoromycetidae</taxon>
        <taxon>Lecanorales</taxon>
        <taxon>Lecanorineae</taxon>
        <taxon>Parmeliaceae</taxon>
        <taxon>Letharia</taxon>
    </lineage>
</organism>
<comment type="caution">
    <text evidence="2">The sequence shown here is derived from an EMBL/GenBank/DDBJ whole genome shotgun (WGS) entry which is preliminary data.</text>
</comment>
<protein>
    <submittedName>
        <fullName evidence="2">Uncharacterized protein</fullName>
    </submittedName>
</protein>
<keyword evidence="1" id="KW-0732">Signal</keyword>
<dbReference type="RefSeq" id="XP_037163202.1">
    <property type="nucleotide sequence ID" value="XM_037309905.1"/>
</dbReference>
<proteinExistence type="predicted"/>
<evidence type="ECO:0000313" key="3">
    <source>
        <dbReference type="Proteomes" id="UP000578531"/>
    </source>
</evidence>
<feature type="chain" id="PRO_5034386128" evidence="1">
    <location>
        <begin position="28"/>
        <end position="211"/>
    </location>
</feature>
<dbReference type="GeneID" id="59289661"/>
<dbReference type="Proteomes" id="UP000578531">
    <property type="component" value="Unassembled WGS sequence"/>
</dbReference>
<dbReference type="EMBL" id="JACCJC010000034">
    <property type="protein sequence ID" value="KAF6233793.1"/>
    <property type="molecule type" value="Genomic_DNA"/>
</dbReference>
<dbReference type="AlphaFoldDB" id="A0A8H6FS82"/>
<keyword evidence="3" id="KW-1185">Reference proteome</keyword>
<reference evidence="2 3" key="1">
    <citation type="journal article" date="2020" name="Genomics">
        <title>Complete, high-quality genomes from long-read metagenomic sequencing of two wolf lichen thalli reveals enigmatic genome architecture.</title>
        <authorList>
            <person name="McKenzie S.K."/>
            <person name="Walston R.F."/>
            <person name="Allen J.L."/>
        </authorList>
    </citation>
    <scope>NUCLEOTIDE SEQUENCE [LARGE SCALE GENOMIC DNA]</scope>
    <source>
        <strain evidence="2">WasteWater2</strain>
    </source>
</reference>
<gene>
    <name evidence="2" type="ORF">HO173_008005</name>
</gene>
<sequence length="211" mass="23278">MLSRKKRSHPSALLASAAIFLVSTSTANPTSLRSNSRHTESADLISATAVDHSVRTSIQTHVHERSDTTTLPPRPLPQEPYRRWLEHHLQRPGSLFPLLQHRRGHLGHVRLRPQHPWCPHAQPVPNITPAKVLSLTHGGLRLAFHAAERAVPWGAADSFLRGMVDLTRAGLTGLDTAAFYDLQGSILWSRVAIGLILLPYVKEGVAQNKIA</sequence>